<reference evidence="5" key="1">
    <citation type="journal article" date="2014" name="Front. Microbiol.">
        <title>High frequency of phylogenetically diverse reductive dehalogenase-homologous genes in deep subseafloor sedimentary metagenomes.</title>
        <authorList>
            <person name="Kawai M."/>
            <person name="Futagami T."/>
            <person name="Toyoda A."/>
            <person name="Takaki Y."/>
            <person name="Nishi S."/>
            <person name="Hori S."/>
            <person name="Arai W."/>
            <person name="Tsubouchi T."/>
            <person name="Morono Y."/>
            <person name="Uchiyama I."/>
            <person name="Ito T."/>
            <person name="Fujiyama A."/>
            <person name="Inagaki F."/>
            <person name="Takami H."/>
        </authorList>
    </citation>
    <scope>NUCLEOTIDE SEQUENCE</scope>
    <source>
        <strain evidence="5">Expedition CK06-06</strain>
    </source>
</reference>
<proteinExistence type="inferred from homology"/>
<protein>
    <recommendedName>
        <fullName evidence="6">Nitroreductase domain-containing protein</fullName>
    </recommendedName>
</protein>
<evidence type="ECO:0000256" key="2">
    <source>
        <dbReference type="ARBA" id="ARBA00023002"/>
    </source>
</evidence>
<feature type="domain" description="Nitroreductase" evidence="3">
    <location>
        <begin position="7"/>
        <end position="68"/>
    </location>
</feature>
<dbReference type="AlphaFoldDB" id="X1MM77"/>
<dbReference type="Gene3D" id="3.40.109.10">
    <property type="entry name" value="NADH Oxidase"/>
    <property type="match status" value="1"/>
</dbReference>
<dbReference type="InterPro" id="IPR000415">
    <property type="entry name" value="Nitroreductase-like"/>
</dbReference>
<dbReference type="Pfam" id="PF14512">
    <property type="entry name" value="TM1586_NiRdase"/>
    <property type="match status" value="1"/>
</dbReference>
<sequence>MKVLDVIQKRQSVRKYKEDPIPEKALMRVLEAARLAPSGKNFQPWKFIIVKDKALKEKLAQASAGQFFMAEAPIIIVGCGFPDNCYAHMGRYMKSWSVDVTIALEHLMLQAQEEGLGTCWIGSFEEEEVKAILNIPEDVKVLALTPLGYPDEIPRFRGRKSLDEIISYDRY</sequence>
<dbReference type="PANTHER" id="PTHR43673:SF10">
    <property type="entry name" value="NADH DEHYDROGENASE_NAD(P)H NITROREDUCTASE XCC3605-RELATED"/>
    <property type="match status" value="1"/>
</dbReference>
<dbReference type="Pfam" id="PF00881">
    <property type="entry name" value="Nitroreductase"/>
    <property type="match status" value="1"/>
</dbReference>
<keyword evidence="2" id="KW-0560">Oxidoreductase</keyword>
<accession>X1MM77</accession>
<dbReference type="InterPro" id="IPR029478">
    <property type="entry name" value="TM1586_NiRdase"/>
</dbReference>
<name>X1MM77_9ZZZZ</name>
<evidence type="ECO:0000313" key="5">
    <source>
        <dbReference type="EMBL" id="GAI19161.1"/>
    </source>
</evidence>
<organism evidence="5">
    <name type="scientific">marine sediment metagenome</name>
    <dbReference type="NCBI Taxonomy" id="412755"/>
    <lineage>
        <taxon>unclassified sequences</taxon>
        <taxon>metagenomes</taxon>
        <taxon>ecological metagenomes</taxon>
    </lineage>
</organism>
<feature type="domain" description="Putative nitroreductase TM1586" evidence="4">
    <location>
        <begin position="103"/>
        <end position="169"/>
    </location>
</feature>
<dbReference type="CDD" id="cd02139">
    <property type="entry name" value="nitroreductase"/>
    <property type="match status" value="1"/>
</dbReference>
<gene>
    <name evidence="5" type="ORF">S06H3_32989</name>
</gene>
<dbReference type="EMBL" id="BARV01019657">
    <property type="protein sequence ID" value="GAI19161.1"/>
    <property type="molecule type" value="Genomic_DNA"/>
</dbReference>
<comment type="caution">
    <text evidence="5">The sequence shown here is derived from an EMBL/GenBank/DDBJ whole genome shotgun (WGS) entry which is preliminary data.</text>
</comment>
<dbReference type="SUPFAM" id="SSF55469">
    <property type="entry name" value="FMN-dependent nitroreductase-like"/>
    <property type="match status" value="1"/>
</dbReference>
<evidence type="ECO:0000259" key="3">
    <source>
        <dbReference type="Pfam" id="PF00881"/>
    </source>
</evidence>
<dbReference type="InterPro" id="IPR029479">
    <property type="entry name" value="Nitroreductase"/>
</dbReference>
<dbReference type="PANTHER" id="PTHR43673">
    <property type="entry name" value="NAD(P)H NITROREDUCTASE YDGI-RELATED"/>
    <property type="match status" value="1"/>
</dbReference>
<evidence type="ECO:0008006" key="6">
    <source>
        <dbReference type="Google" id="ProtNLM"/>
    </source>
</evidence>
<evidence type="ECO:0000259" key="4">
    <source>
        <dbReference type="Pfam" id="PF14512"/>
    </source>
</evidence>
<comment type="similarity">
    <text evidence="1">Belongs to the nitroreductase family.</text>
</comment>
<evidence type="ECO:0000256" key="1">
    <source>
        <dbReference type="ARBA" id="ARBA00007118"/>
    </source>
</evidence>
<dbReference type="GO" id="GO:0016491">
    <property type="term" value="F:oxidoreductase activity"/>
    <property type="evidence" value="ECO:0007669"/>
    <property type="project" value="UniProtKB-KW"/>
</dbReference>